<proteinExistence type="predicted"/>
<dbReference type="Proteomes" id="UP000031535">
    <property type="component" value="Unassembled WGS sequence"/>
</dbReference>
<reference evidence="2 3" key="1">
    <citation type="submission" date="2015-01" db="EMBL/GenBank/DDBJ databases">
        <title>Complete genome of Pseudomonas batumici UCM B-321 producer of the batumin antibiotic with strong antistaphilococcal and potential anticancer activity.</title>
        <authorList>
            <person name="Klochko V.V."/>
            <person name="Zelena L.B."/>
            <person name="Elena K.A."/>
            <person name="Reva O.N."/>
        </authorList>
    </citation>
    <scope>NUCLEOTIDE SEQUENCE [LARGE SCALE GENOMIC DNA]</scope>
    <source>
        <strain evidence="2 3">UCM B-321</strain>
    </source>
</reference>
<evidence type="ECO:0000259" key="1">
    <source>
        <dbReference type="Pfam" id="PF09836"/>
    </source>
</evidence>
<accession>A0A0C2EQA7</accession>
<evidence type="ECO:0000313" key="2">
    <source>
        <dbReference type="EMBL" id="KIH80768.1"/>
    </source>
</evidence>
<comment type="caution">
    <text evidence="2">The sequence shown here is derived from an EMBL/GenBank/DDBJ whole genome shotgun (WGS) entry which is preliminary data.</text>
</comment>
<dbReference type="STRING" id="226910.UCMB321_5493"/>
<dbReference type="RefSeq" id="WP_040071830.1">
    <property type="nucleotide sequence ID" value="NZ_JXDG01000070.1"/>
</dbReference>
<dbReference type="InterPro" id="IPR044922">
    <property type="entry name" value="DUF2063_N_sf"/>
</dbReference>
<sequence length="263" mass="29026">MRLNDWQLAFEDYLLGEDATADAALGASLIGGPSLDVETGLAIYHNAYRARLQETLRSDFPTVRHWLGDDEFDALTAAYLRECPSSHYSLRWLGAGFEAFVLRHLVPEQGAPLAELIRLEWAFTLAFDALPGAALTLEAMASLPAEAWPALRLERVPSVQWLDGRFNSLAMWRAVKAETAFPDSLELDEPQVCLVWRAGLVCQYRSLESAEAHALNGMLHDGWSFAELCAELAGSLGEGAPLQAVSWLKQWVNDGLVCQCHAL</sequence>
<dbReference type="InterPro" id="IPR018640">
    <property type="entry name" value="DUF2063"/>
</dbReference>
<name>A0A0C2EQA7_9PSED</name>
<dbReference type="Gene3D" id="1.10.150.690">
    <property type="entry name" value="DUF2063"/>
    <property type="match status" value="1"/>
</dbReference>
<dbReference type="Pfam" id="PF09836">
    <property type="entry name" value="DUF2063"/>
    <property type="match status" value="1"/>
</dbReference>
<feature type="domain" description="Putative DNA-binding" evidence="1">
    <location>
        <begin position="6"/>
        <end position="101"/>
    </location>
</feature>
<gene>
    <name evidence="2" type="ORF">UCMB321_5493</name>
</gene>
<protein>
    <recommendedName>
        <fullName evidence="1">Putative DNA-binding domain-containing protein</fullName>
    </recommendedName>
</protein>
<keyword evidence="3" id="KW-1185">Reference proteome</keyword>
<dbReference type="AlphaFoldDB" id="A0A0C2EQA7"/>
<dbReference type="EMBL" id="JXDG01000070">
    <property type="protein sequence ID" value="KIH80768.1"/>
    <property type="molecule type" value="Genomic_DNA"/>
</dbReference>
<dbReference type="PATRIC" id="fig|226910.6.peg.5481"/>
<evidence type="ECO:0000313" key="3">
    <source>
        <dbReference type="Proteomes" id="UP000031535"/>
    </source>
</evidence>
<dbReference type="OrthoDB" id="343356at2"/>
<organism evidence="2 3">
    <name type="scientific">Pseudomonas batumici</name>
    <dbReference type="NCBI Taxonomy" id="226910"/>
    <lineage>
        <taxon>Bacteria</taxon>
        <taxon>Pseudomonadati</taxon>
        <taxon>Pseudomonadota</taxon>
        <taxon>Gammaproteobacteria</taxon>
        <taxon>Pseudomonadales</taxon>
        <taxon>Pseudomonadaceae</taxon>
        <taxon>Pseudomonas</taxon>
    </lineage>
</organism>